<dbReference type="EMBL" id="QGGV01000012">
    <property type="protein sequence ID" value="PWK54076.1"/>
    <property type="molecule type" value="Genomic_DNA"/>
</dbReference>
<gene>
    <name evidence="2" type="ORF">C8D95_11264</name>
</gene>
<keyword evidence="3" id="KW-1185">Reference proteome</keyword>
<evidence type="ECO:0000256" key="1">
    <source>
        <dbReference type="SAM" id="MobiDB-lite"/>
    </source>
</evidence>
<dbReference type="RefSeq" id="WP_164721757.1">
    <property type="nucleotide sequence ID" value="NZ_CP034588.1"/>
</dbReference>
<name>A0A316G2E9_9RHOB</name>
<proteinExistence type="predicted"/>
<organism evidence="2 3">
    <name type="scientific">Silicimonas algicola</name>
    <dbReference type="NCBI Taxonomy" id="1826607"/>
    <lineage>
        <taxon>Bacteria</taxon>
        <taxon>Pseudomonadati</taxon>
        <taxon>Pseudomonadota</taxon>
        <taxon>Alphaproteobacteria</taxon>
        <taxon>Rhodobacterales</taxon>
        <taxon>Paracoccaceae</taxon>
    </lineage>
</organism>
<dbReference type="Proteomes" id="UP000245390">
    <property type="component" value="Unassembled WGS sequence"/>
</dbReference>
<feature type="region of interest" description="Disordered" evidence="1">
    <location>
        <begin position="1"/>
        <end position="49"/>
    </location>
</feature>
<evidence type="ECO:0000313" key="3">
    <source>
        <dbReference type="Proteomes" id="UP000245390"/>
    </source>
</evidence>
<protein>
    <submittedName>
        <fullName evidence="2">Uncharacterized protein</fullName>
    </submittedName>
</protein>
<comment type="caution">
    <text evidence="2">The sequence shown here is derived from an EMBL/GenBank/DDBJ whole genome shotgun (WGS) entry which is preliminary data.</text>
</comment>
<accession>A0A316G2E9</accession>
<reference evidence="2 3" key="1">
    <citation type="submission" date="2018-05" db="EMBL/GenBank/DDBJ databases">
        <title>Genomic Encyclopedia of Type Strains, Phase IV (KMG-IV): sequencing the most valuable type-strain genomes for metagenomic binning, comparative biology and taxonomic classification.</title>
        <authorList>
            <person name="Goeker M."/>
        </authorList>
    </citation>
    <scope>NUCLEOTIDE SEQUENCE [LARGE SCALE GENOMIC DNA]</scope>
    <source>
        <strain evidence="2 3">DSM 103371</strain>
    </source>
</reference>
<dbReference type="AlphaFoldDB" id="A0A316G2E9"/>
<feature type="compositionally biased region" description="Basic and acidic residues" evidence="1">
    <location>
        <begin position="1"/>
        <end position="28"/>
    </location>
</feature>
<evidence type="ECO:0000313" key="2">
    <source>
        <dbReference type="EMBL" id="PWK54076.1"/>
    </source>
</evidence>
<sequence length="49" mass="5389">MTDDVKTPKQENEKKPSKKNDEKLHRAEATLGEAPGGGPNAEERSRLAE</sequence>